<feature type="repeat" description="ANK" evidence="3">
    <location>
        <begin position="1480"/>
        <end position="1512"/>
    </location>
</feature>
<keyword evidence="6" id="KW-1185">Reference proteome</keyword>
<dbReference type="InterPro" id="IPR056884">
    <property type="entry name" value="NPHP3-like_N"/>
</dbReference>
<dbReference type="InterPro" id="IPR036770">
    <property type="entry name" value="Ankyrin_rpt-contain_sf"/>
</dbReference>
<dbReference type="Pfam" id="PF12796">
    <property type="entry name" value="Ank_2"/>
    <property type="match status" value="7"/>
</dbReference>
<feature type="repeat" description="ANK" evidence="3">
    <location>
        <begin position="1578"/>
        <end position="1610"/>
    </location>
</feature>
<feature type="domain" description="Nephrocystin 3-like N-terminal" evidence="4">
    <location>
        <begin position="365"/>
        <end position="525"/>
    </location>
</feature>
<dbReference type="SUPFAM" id="SSF48403">
    <property type="entry name" value="Ankyrin repeat"/>
    <property type="match status" value="4"/>
</dbReference>
<feature type="repeat" description="ANK" evidence="3">
    <location>
        <begin position="1414"/>
        <end position="1446"/>
    </location>
</feature>
<keyword evidence="1" id="KW-0677">Repeat</keyword>
<dbReference type="PROSITE" id="PS50088">
    <property type="entry name" value="ANK_REPEAT"/>
    <property type="match status" value="10"/>
</dbReference>
<dbReference type="InterPro" id="IPR035994">
    <property type="entry name" value="Nucleoside_phosphorylase_sf"/>
</dbReference>
<comment type="caution">
    <text evidence="5">The sequence shown here is derived from an EMBL/GenBank/DDBJ whole genome shotgun (WGS) entry which is preliminary data.</text>
</comment>
<dbReference type="PANTHER" id="PTHR24198:SF165">
    <property type="entry name" value="ANKYRIN REPEAT-CONTAINING PROTEIN-RELATED"/>
    <property type="match status" value="1"/>
</dbReference>
<dbReference type="Gene3D" id="1.25.40.20">
    <property type="entry name" value="Ankyrin repeat-containing domain"/>
    <property type="match status" value="4"/>
</dbReference>
<dbReference type="SUPFAM" id="SSF52540">
    <property type="entry name" value="P-loop containing nucleoside triphosphate hydrolases"/>
    <property type="match status" value="1"/>
</dbReference>
<evidence type="ECO:0000256" key="1">
    <source>
        <dbReference type="ARBA" id="ARBA00022737"/>
    </source>
</evidence>
<dbReference type="EMBL" id="JAAOAN010000099">
    <property type="protein sequence ID" value="KAF5722066.1"/>
    <property type="molecule type" value="Genomic_DNA"/>
</dbReference>
<sequence length="1790" mass="197787">MPSTAEYTVGWITALPLENTAAIVHLDDTHDPPNEGLIGDSNVYTFGEIKSHNKCHNVVVATMPYGQYGLSSATSVAKDMVRTFPNIRFALMVGIGGGAPTLRNDVRLGDVVVSAPKNDGNGGVLQYDFGKLHQDRPFERTMHLNQPPKILLSAASQLINEYLQDDASIKTKVDAILEKNRKLQKSFQRPDLKSDRLYRTDFIHSTDDAECEVCCGDAKETLVPRKRREDFESPKIHHGLIASANQLLKNPEVRDDWSRQGVLCFETEAAGLMNDFPCLVVRGICDYADSHKNEQWQGYAAMTAATYAKDLLKKISPLIVVEQQRAADTIQAVQKLLSSQLVKWLAPPDVSSNLRHAQYSRLAETGKWFMKSDKFITWRKQDNSLLWLKGAAGCGKTCLSSMAIDNLSQTGARVLYFYFDSRNKTQTSTDSMIRSLIYQIHKLYGDEADDNALYEQFENGARKPSTNELSSHFKRVADKARELWMVFDAIDECEDRLGDTPGLLNWLENFMKDPRMKSHVLITSREEYDIQSRFQEWETPKEFIESRLEKGKLRERCKPELLKQIQEDLDEKSKGMFLLAFYQLECLEACIEPAAIKKALEALPKSLSDYYNRILASIPDEQRDGAVRLLQLLTYSDRPLRLIEVVDGLAVNPDVRPSFSPEMRIQNPLIIQKYCASFLSITEGKSQNSELLQVNPDERPSVSLLKRIQDPVILQKYFARFLSMTEDKSQDNQPEQTFAEVQLAHPSIKEHLKSQAVQEDFRPHLEQQSARGQLALVCVSYLRELEEGLCLEATNRRFPFAHYCSGNWMQHVAACEGRTSELTKLAVEFFLSSKFTNSLVICDPEANWDRSPSYLMYDPGSALYYASLLGLEQEVKALIEQNAEPNVEGAKYETALQAASYTGHTKIVQLLVKANAEINPISVKVSEHGKRPDVGRYGSPLQAASRKGHLEVVKILLTMGANVNFLGGEWGTALQASSSRNIPSLVHALLEAGARINQRGGKYGTAVQAAASHGNLDVLVILLKNGANPNIRGGKFGSAIYAAAFHGHIGAVRELMTHNADINLVGIHDMNPRILPSADDILTVAVNDDSEDSSYSLFTTKDSDYGKLRSPLYGACIGGHEAIITELLQKGADPNIHCGFFGTALMAACWKKYDHIAKILIERGAKVDEKAGHFGTALQIAAYRGNLDLVRVLLEAGAQINCEGGQHQTALQCACTRGHIEIVSLLVDKGANINAKGRYGYPLQAACLGNHEEIVDLLISRGSCADAQSGWFGTALQAASFNGNLRIVKLLLKLEPPPNINARSGVYGTALFAAAYNTQADVLNLLLCHGADVDALGGEYQDFIQGMDIPDILCIPNIDAYIIDAFASSWTGTRFSSPGHGYGSALCAASTREGIEVVRILLDNGADLNFKGGRYGSPLHGAVRHNLENIAKLLLGSGAYVDIRDERGATPLFVATERESYSMVKVLLRHEADPSAKAHSMEAPLHVSLASGNFDIMAELLEAGADTSEKGNGLGTALFRAALIGREDMVQKLLQVNNIDVDNGGPIGTPFQAASFAGHDTVVQLLRRHGAGESPGGDWNEALILAVSRGYSNMARILVEHGADVDYHDEESESAIELAYRYGHYALAMMLKKHGADRTPTKAVLDEAIAYYERTVHKLSDELGNDHARTIQAMTNLSRILMHPAAGEQEKAIDLMEEIWNIKAEHVGHNSLETISALNDLALALASQRHIDRATELLQRVADSYRHSYGLSSLAYDAELRLAYILIWQGEIDAAHNRFISFFPKVFYVT</sequence>
<dbReference type="SUPFAM" id="SSF48452">
    <property type="entry name" value="TPR-like"/>
    <property type="match status" value="1"/>
</dbReference>
<dbReference type="InterPro" id="IPR011990">
    <property type="entry name" value="TPR-like_helical_dom_sf"/>
</dbReference>
<proteinExistence type="predicted"/>
<dbReference type="PROSITE" id="PS50297">
    <property type="entry name" value="ANK_REP_REGION"/>
    <property type="match status" value="10"/>
</dbReference>
<evidence type="ECO:0000313" key="5">
    <source>
        <dbReference type="EMBL" id="KAF5722066.1"/>
    </source>
</evidence>
<dbReference type="SMART" id="SM00248">
    <property type="entry name" value="ANK"/>
    <property type="match status" value="20"/>
</dbReference>
<feature type="repeat" description="ANK" evidence="3">
    <location>
        <begin position="1002"/>
        <end position="1034"/>
    </location>
</feature>
<feature type="repeat" description="ANK" evidence="3">
    <location>
        <begin position="1173"/>
        <end position="1205"/>
    </location>
</feature>
<evidence type="ECO:0000256" key="2">
    <source>
        <dbReference type="ARBA" id="ARBA00023043"/>
    </source>
</evidence>
<reference evidence="5 6" key="1">
    <citation type="submission" date="2020-05" db="EMBL/GenBank/DDBJ databases">
        <title>Identification and distribution of gene clusters putatively required for synthesis of sphingolipid metabolism inhibitors in phylogenetically diverse species of the filamentous fungus Fusarium.</title>
        <authorList>
            <person name="Kim H.-S."/>
            <person name="Busman M."/>
            <person name="Brown D.W."/>
            <person name="Divon H."/>
            <person name="Uhlig S."/>
            <person name="Proctor R.H."/>
        </authorList>
    </citation>
    <scope>NUCLEOTIDE SEQUENCE [LARGE SCALE GENOMIC DNA]</scope>
    <source>
        <strain evidence="5 6">NRRL 66235</strain>
    </source>
</reference>
<evidence type="ECO:0000259" key="4">
    <source>
        <dbReference type="Pfam" id="PF24883"/>
    </source>
</evidence>
<dbReference type="InterPro" id="IPR002110">
    <property type="entry name" value="Ankyrin_rpt"/>
</dbReference>
<dbReference type="Proteomes" id="UP000544331">
    <property type="component" value="Unassembled WGS sequence"/>
</dbReference>
<organism evidence="5 6">
    <name type="scientific">Fusarium mundagurra</name>
    <dbReference type="NCBI Taxonomy" id="1567541"/>
    <lineage>
        <taxon>Eukaryota</taxon>
        <taxon>Fungi</taxon>
        <taxon>Dikarya</taxon>
        <taxon>Ascomycota</taxon>
        <taxon>Pezizomycotina</taxon>
        <taxon>Sordariomycetes</taxon>
        <taxon>Hypocreomycetidae</taxon>
        <taxon>Hypocreales</taxon>
        <taxon>Nectriaceae</taxon>
        <taxon>Fusarium</taxon>
        <taxon>Fusarium fujikuroi species complex</taxon>
    </lineage>
</organism>
<dbReference type="GO" id="GO:0003824">
    <property type="term" value="F:catalytic activity"/>
    <property type="evidence" value="ECO:0007669"/>
    <property type="project" value="InterPro"/>
</dbReference>
<dbReference type="InterPro" id="IPR027417">
    <property type="entry name" value="P-loop_NTPase"/>
</dbReference>
<dbReference type="OrthoDB" id="4772757at2759"/>
<keyword evidence="2 3" id="KW-0040">ANK repeat</keyword>
<feature type="repeat" description="ANK" evidence="3">
    <location>
        <begin position="1206"/>
        <end position="1238"/>
    </location>
</feature>
<dbReference type="Gene3D" id="3.40.50.1580">
    <property type="entry name" value="Nucleoside phosphorylase domain"/>
    <property type="match status" value="1"/>
</dbReference>
<name>A0A8H6DLQ4_9HYPO</name>
<protein>
    <submittedName>
        <fullName evidence="5">Ankyrin repeat</fullName>
    </submittedName>
</protein>
<evidence type="ECO:0000256" key="3">
    <source>
        <dbReference type="PROSITE-ProRule" id="PRU00023"/>
    </source>
</evidence>
<dbReference type="Gene3D" id="3.40.50.300">
    <property type="entry name" value="P-loop containing nucleotide triphosphate hydrolases"/>
    <property type="match status" value="1"/>
</dbReference>
<feature type="repeat" description="ANK" evidence="3">
    <location>
        <begin position="1107"/>
        <end position="1139"/>
    </location>
</feature>
<dbReference type="Gene3D" id="1.25.40.10">
    <property type="entry name" value="Tetratricopeptide repeat domain"/>
    <property type="match status" value="1"/>
</dbReference>
<accession>A0A8H6DLQ4</accession>
<evidence type="ECO:0000313" key="6">
    <source>
        <dbReference type="Proteomes" id="UP000544331"/>
    </source>
</evidence>
<feature type="repeat" description="ANK" evidence="3">
    <location>
        <begin position="891"/>
        <end position="923"/>
    </location>
</feature>
<feature type="repeat" description="ANK" evidence="3">
    <location>
        <begin position="1447"/>
        <end position="1479"/>
    </location>
</feature>
<dbReference type="SUPFAM" id="SSF53167">
    <property type="entry name" value="Purine and uridine phosphorylases"/>
    <property type="match status" value="1"/>
</dbReference>
<dbReference type="GO" id="GO:0009116">
    <property type="term" value="P:nucleoside metabolic process"/>
    <property type="evidence" value="ECO:0007669"/>
    <property type="project" value="InterPro"/>
</dbReference>
<feature type="repeat" description="ANK" evidence="3">
    <location>
        <begin position="936"/>
        <end position="968"/>
    </location>
</feature>
<gene>
    <name evidence="5" type="ORF">FMUND_3232</name>
</gene>
<dbReference type="PANTHER" id="PTHR24198">
    <property type="entry name" value="ANKYRIN REPEAT AND PROTEIN KINASE DOMAIN-CONTAINING PROTEIN"/>
    <property type="match status" value="1"/>
</dbReference>
<dbReference type="Pfam" id="PF24883">
    <property type="entry name" value="NPHP3_N"/>
    <property type="match status" value="1"/>
</dbReference>